<keyword evidence="2" id="KW-0548">Nucleotidyltransferase</keyword>
<dbReference type="OrthoDB" id="118187at2759"/>
<sequence length="68" mass="7879">MASGFWVVPMPDRFREISAFIIPFGLFEWSRMPFGLTNAPQIYQRFVDNALRCGNNNGRVPDRDRGRS</sequence>
<dbReference type="InterPro" id="IPR043502">
    <property type="entry name" value="DNA/RNA_pol_sf"/>
</dbReference>
<reference evidence="3" key="1">
    <citation type="submission" date="2017-03" db="EMBL/GenBank/DDBJ databases">
        <title>Phytopthora megakarya and P. palmivora, two closely related causual agents of cacao black pod achieved similar genome size and gene model numbers by different mechanisms.</title>
        <authorList>
            <person name="Ali S."/>
            <person name="Shao J."/>
            <person name="Larry D.J."/>
            <person name="Kronmiller B."/>
            <person name="Shen D."/>
            <person name="Strem M.D."/>
            <person name="Melnick R.L."/>
            <person name="Guiltinan M.J."/>
            <person name="Tyler B.M."/>
            <person name="Meinhardt L.W."/>
            <person name="Bailey B.A."/>
        </authorList>
    </citation>
    <scope>NUCLEOTIDE SEQUENCE [LARGE SCALE GENOMIC DNA]</scope>
    <source>
        <strain evidence="3">zdho120</strain>
    </source>
</reference>
<evidence type="ECO:0000313" key="3">
    <source>
        <dbReference type="Proteomes" id="UP000198211"/>
    </source>
</evidence>
<accession>A0A225V8N7</accession>
<evidence type="ECO:0000259" key="1">
    <source>
        <dbReference type="Pfam" id="PF00078"/>
    </source>
</evidence>
<dbReference type="InterPro" id="IPR051320">
    <property type="entry name" value="Viral_Replic_Matur_Polypro"/>
</dbReference>
<dbReference type="InterPro" id="IPR043128">
    <property type="entry name" value="Rev_trsase/Diguanyl_cyclase"/>
</dbReference>
<gene>
    <name evidence="2" type="ORF">PHMEG_00026692</name>
</gene>
<organism evidence="2 3">
    <name type="scientific">Phytophthora megakarya</name>
    <dbReference type="NCBI Taxonomy" id="4795"/>
    <lineage>
        <taxon>Eukaryota</taxon>
        <taxon>Sar</taxon>
        <taxon>Stramenopiles</taxon>
        <taxon>Oomycota</taxon>
        <taxon>Peronosporomycetes</taxon>
        <taxon>Peronosporales</taxon>
        <taxon>Peronosporaceae</taxon>
        <taxon>Phytophthora</taxon>
    </lineage>
</organism>
<comment type="caution">
    <text evidence="2">The sequence shown here is derived from an EMBL/GenBank/DDBJ whole genome shotgun (WGS) entry which is preliminary data.</text>
</comment>
<keyword evidence="2" id="KW-0695">RNA-directed DNA polymerase</keyword>
<dbReference type="PANTHER" id="PTHR33064:SF37">
    <property type="entry name" value="RIBONUCLEASE H"/>
    <property type="match status" value="1"/>
</dbReference>
<proteinExistence type="predicted"/>
<keyword evidence="2" id="KW-0808">Transferase</keyword>
<feature type="domain" description="Reverse transcriptase" evidence="1">
    <location>
        <begin position="2"/>
        <end position="52"/>
    </location>
</feature>
<dbReference type="InterPro" id="IPR000477">
    <property type="entry name" value="RT_dom"/>
</dbReference>
<dbReference type="Gene3D" id="3.30.70.270">
    <property type="match status" value="1"/>
</dbReference>
<evidence type="ECO:0000313" key="2">
    <source>
        <dbReference type="EMBL" id="OWZ01851.1"/>
    </source>
</evidence>
<keyword evidence="3" id="KW-1185">Reference proteome</keyword>
<dbReference type="GO" id="GO:0003964">
    <property type="term" value="F:RNA-directed DNA polymerase activity"/>
    <property type="evidence" value="ECO:0007669"/>
    <property type="project" value="UniProtKB-KW"/>
</dbReference>
<dbReference type="SUPFAM" id="SSF56672">
    <property type="entry name" value="DNA/RNA polymerases"/>
    <property type="match status" value="1"/>
</dbReference>
<dbReference type="Proteomes" id="UP000198211">
    <property type="component" value="Unassembled WGS sequence"/>
</dbReference>
<dbReference type="AlphaFoldDB" id="A0A225V8N7"/>
<dbReference type="EMBL" id="NBNE01006571">
    <property type="protein sequence ID" value="OWZ01851.1"/>
    <property type="molecule type" value="Genomic_DNA"/>
</dbReference>
<protein>
    <submittedName>
        <fullName evidence="2">Reverse transcriptase</fullName>
    </submittedName>
</protein>
<dbReference type="Gene3D" id="3.10.10.10">
    <property type="entry name" value="HIV Type 1 Reverse Transcriptase, subunit A, domain 1"/>
    <property type="match status" value="1"/>
</dbReference>
<dbReference type="PANTHER" id="PTHR33064">
    <property type="entry name" value="POL PROTEIN"/>
    <property type="match status" value="1"/>
</dbReference>
<dbReference type="Pfam" id="PF00078">
    <property type="entry name" value="RVT_1"/>
    <property type="match status" value="1"/>
</dbReference>
<name>A0A225V8N7_9STRA</name>